<dbReference type="Proteomes" id="UP001196565">
    <property type="component" value="Unassembled WGS sequence"/>
</dbReference>
<accession>A0ABS7A3R6</accession>
<organism evidence="1 2">
    <name type="scientific">Roseomonas alba</name>
    <dbReference type="NCBI Taxonomy" id="2846776"/>
    <lineage>
        <taxon>Bacteria</taxon>
        <taxon>Pseudomonadati</taxon>
        <taxon>Pseudomonadota</taxon>
        <taxon>Alphaproteobacteria</taxon>
        <taxon>Acetobacterales</taxon>
        <taxon>Roseomonadaceae</taxon>
        <taxon>Roseomonas</taxon>
    </lineage>
</organism>
<gene>
    <name evidence="1" type="ORF">KPL78_03720</name>
</gene>
<reference evidence="1 2" key="1">
    <citation type="submission" date="2021-07" db="EMBL/GenBank/DDBJ databases">
        <authorList>
            <person name="So Y."/>
        </authorList>
    </citation>
    <scope>NUCLEOTIDE SEQUENCE [LARGE SCALE GENOMIC DNA]</scope>
    <source>
        <strain evidence="1 2">HJA6</strain>
    </source>
</reference>
<name>A0ABS7A3R6_9PROT</name>
<sequence length="80" mass="8208">MDCDGGDASPSFNYPSHGMQRNIADAAARIMKRRRPAQGPAVAQNGGIIPTSLADDLVIGKADGMARGVGGAAARKSTRL</sequence>
<protein>
    <submittedName>
        <fullName evidence="1">Uncharacterized protein</fullName>
    </submittedName>
</protein>
<comment type="caution">
    <text evidence="1">The sequence shown here is derived from an EMBL/GenBank/DDBJ whole genome shotgun (WGS) entry which is preliminary data.</text>
</comment>
<evidence type="ECO:0000313" key="2">
    <source>
        <dbReference type="Proteomes" id="UP001196565"/>
    </source>
</evidence>
<keyword evidence="2" id="KW-1185">Reference proteome</keyword>
<proteinExistence type="predicted"/>
<evidence type="ECO:0000313" key="1">
    <source>
        <dbReference type="EMBL" id="MBW6396939.1"/>
    </source>
</evidence>
<dbReference type="RefSeq" id="WP_219761532.1">
    <property type="nucleotide sequence ID" value="NZ_JAHYBZ010000001.1"/>
</dbReference>
<dbReference type="EMBL" id="JAHYBZ010000001">
    <property type="protein sequence ID" value="MBW6396939.1"/>
    <property type="molecule type" value="Genomic_DNA"/>
</dbReference>